<name>A0A832SZ41_PYRHR</name>
<protein>
    <submittedName>
        <fullName evidence="2">Uncharacterized protein</fullName>
    </submittedName>
</protein>
<proteinExistence type="predicted"/>
<accession>A0A832SZ41</accession>
<evidence type="ECO:0000256" key="1">
    <source>
        <dbReference type="SAM" id="Coils"/>
    </source>
</evidence>
<evidence type="ECO:0000313" key="2">
    <source>
        <dbReference type="EMBL" id="HII61014.1"/>
    </source>
</evidence>
<dbReference type="AlphaFoldDB" id="A0A832SZ41"/>
<comment type="caution">
    <text evidence="2">The sequence shown here is derived from an EMBL/GenBank/DDBJ whole genome shotgun (WGS) entry which is preliminary data.</text>
</comment>
<sequence length="73" mass="8700">MAESVHVILQRIEKIEKELEEIKLELIKLKVEREEPEVINDEIYKELVKKSEHLKKHPEEGLTAEEAIKKLRE</sequence>
<dbReference type="EMBL" id="DUJN01000004">
    <property type="protein sequence ID" value="HII61014.1"/>
    <property type="molecule type" value="Genomic_DNA"/>
</dbReference>
<organism evidence="2 3">
    <name type="scientific">Pyrococcus horikoshii</name>
    <dbReference type="NCBI Taxonomy" id="53953"/>
    <lineage>
        <taxon>Archaea</taxon>
        <taxon>Methanobacteriati</taxon>
        <taxon>Methanobacteriota</taxon>
        <taxon>Thermococci</taxon>
        <taxon>Thermococcales</taxon>
        <taxon>Thermococcaceae</taxon>
        <taxon>Pyrococcus</taxon>
    </lineage>
</organism>
<feature type="coiled-coil region" evidence="1">
    <location>
        <begin position="5"/>
        <end position="32"/>
    </location>
</feature>
<dbReference type="Proteomes" id="UP000617544">
    <property type="component" value="Unassembled WGS sequence"/>
</dbReference>
<evidence type="ECO:0000313" key="3">
    <source>
        <dbReference type="Proteomes" id="UP000617544"/>
    </source>
</evidence>
<reference evidence="2" key="1">
    <citation type="journal article" date="2020" name="bioRxiv">
        <title>A rank-normalized archaeal taxonomy based on genome phylogeny resolves widespread incomplete and uneven classifications.</title>
        <authorList>
            <person name="Rinke C."/>
            <person name="Chuvochina M."/>
            <person name="Mussig A.J."/>
            <person name="Chaumeil P.-A."/>
            <person name="Waite D.W."/>
            <person name="Whitman W.B."/>
            <person name="Parks D.H."/>
            <person name="Hugenholtz P."/>
        </authorList>
    </citation>
    <scope>NUCLEOTIDE SEQUENCE</scope>
    <source>
        <strain evidence="2">UBA8834</strain>
    </source>
</reference>
<gene>
    <name evidence="2" type="ORF">HA331_04545</name>
</gene>
<keyword evidence="1" id="KW-0175">Coiled coil</keyword>